<evidence type="ECO:0000256" key="11">
    <source>
        <dbReference type="ARBA" id="ARBA00023286"/>
    </source>
</evidence>
<name>A0A8S0SEF3_OLEEU</name>
<evidence type="ECO:0000256" key="13">
    <source>
        <dbReference type="PIRNR" id="PIRNR037090"/>
    </source>
</evidence>
<evidence type="ECO:0000256" key="7">
    <source>
        <dbReference type="ARBA" id="ARBA00023065"/>
    </source>
</evidence>
<comment type="subcellular location">
    <subcellularLocation>
        <location evidence="1">Membrane</location>
        <topology evidence="1">Multi-pass membrane protein</topology>
    </subcellularLocation>
</comment>
<evidence type="ECO:0000259" key="16">
    <source>
        <dbReference type="SMART" id="SM00079"/>
    </source>
</evidence>
<dbReference type="InterPro" id="IPR015683">
    <property type="entry name" value="Ionotropic_Glu_rcpt"/>
</dbReference>
<evidence type="ECO:0000256" key="4">
    <source>
        <dbReference type="ARBA" id="ARBA00022692"/>
    </source>
</evidence>
<dbReference type="GO" id="GO:0016020">
    <property type="term" value="C:membrane"/>
    <property type="evidence" value="ECO:0007669"/>
    <property type="project" value="UniProtKB-SubCell"/>
</dbReference>
<keyword evidence="12 13" id="KW-0407">Ion channel</keyword>
<dbReference type="OrthoDB" id="5984008at2759"/>
<dbReference type="InterPro" id="IPR028082">
    <property type="entry name" value="Peripla_BP_I"/>
</dbReference>
<dbReference type="EMBL" id="CACTIH010005424">
    <property type="protein sequence ID" value="CAA2991283.1"/>
    <property type="molecule type" value="Genomic_DNA"/>
</dbReference>
<feature type="transmembrane region" description="Helical" evidence="15">
    <location>
        <begin position="538"/>
        <end position="558"/>
    </location>
</feature>
<keyword evidence="9 13" id="KW-0675">Receptor</keyword>
<evidence type="ECO:0000256" key="9">
    <source>
        <dbReference type="ARBA" id="ARBA00023170"/>
    </source>
</evidence>
<dbReference type="SUPFAM" id="SSF53822">
    <property type="entry name" value="Periplasmic binding protein-like I"/>
    <property type="match status" value="1"/>
</dbReference>
<dbReference type="Gene3D" id="3.40.50.2300">
    <property type="match status" value="2"/>
</dbReference>
<dbReference type="Pfam" id="PF01094">
    <property type="entry name" value="ANF_receptor"/>
    <property type="match status" value="1"/>
</dbReference>
<dbReference type="InterPro" id="IPR044440">
    <property type="entry name" value="GABAb_receptor_plant_PBP1"/>
</dbReference>
<keyword evidence="11 13" id="KW-1071">Ligand-gated ion channel</keyword>
<keyword evidence="18" id="KW-1185">Reference proteome</keyword>
<keyword evidence="6 15" id="KW-1133">Transmembrane helix</keyword>
<evidence type="ECO:0000256" key="1">
    <source>
        <dbReference type="ARBA" id="ARBA00004141"/>
    </source>
</evidence>
<evidence type="ECO:0000256" key="10">
    <source>
        <dbReference type="ARBA" id="ARBA00023180"/>
    </source>
</evidence>
<keyword evidence="7 13" id="KW-0406">Ion transport</keyword>
<dbReference type="PANTHER" id="PTHR34836:SF7">
    <property type="entry name" value="RECEPTOR LIGAND BINDING REGION DOMAIN-CONTAINING PROTEIN"/>
    <property type="match status" value="1"/>
</dbReference>
<dbReference type="AlphaFoldDB" id="A0A8S0SEF3"/>
<evidence type="ECO:0000256" key="2">
    <source>
        <dbReference type="ARBA" id="ARBA00008685"/>
    </source>
</evidence>
<evidence type="ECO:0000256" key="14">
    <source>
        <dbReference type="SAM" id="MobiDB-lite"/>
    </source>
</evidence>
<keyword evidence="3 13" id="KW-0813">Transport</keyword>
<keyword evidence="5" id="KW-0732">Signal</keyword>
<dbReference type="InterPro" id="IPR017103">
    <property type="entry name" value="Iontropic_Glu_rcpt_pln"/>
</dbReference>
<dbReference type="InterPro" id="IPR001828">
    <property type="entry name" value="ANF_lig-bd_rcpt"/>
</dbReference>
<feature type="transmembrane region" description="Helical" evidence="15">
    <location>
        <begin position="776"/>
        <end position="798"/>
    </location>
</feature>
<dbReference type="Gene3D" id="1.10.287.70">
    <property type="match status" value="1"/>
</dbReference>
<comment type="caution">
    <text evidence="17">The sequence shown here is derived from an EMBL/GenBank/DDBJ whole genome shotgun (WGS) entry which is preliminary data.</text>
</comment>
<keyword evidence="4 15" id="KW-0812">Transmembrane</keyword>
<dbReference type="InterPro" id="IPR001320">
    <property type="entry name" value="Iontro_rcpt_C"/>
</dbReference>
<feature type="compositionally biased region" description="Basic and acidic residues" evidence="14">
    <location>
        <begin position="879"/>
        <end position="898"/>
    </location>
</feature>
<evidence type="ECO:0000256" key="6">
    <source>
        <dbReference type="ARBA" id="ARBA00022989"/>
    </source>
</evidence>
<dbReference type="CDD" id="cd13686">
    <property type="entry name" value="GluR_Plant"/>
    <property type="match status" value="1"/>
</dbReference>
<dbReference type="Gene3D" id="3.40.190.10">
    <property type="entry name" value="Periplasmic binding protein-like II"/>
    <property type="match status" value="1"/>
</dbReference>
<evidence type="ECO:0000256" key="3">
    <source>
        <dbReference type="ARBA" id="ARBA00022448"/>
    </source>
</evidence>
<dbReference type="Gramene" id="OE9A102040T1">
    <property type="protein sequence ID" value="OE9A102040C1"/>
    <property type="gene ID" value="OE9A102040"/>
</dbReference>
<protein>
    <recommendedName>
        <fullName evidence="13">Glutamate receptor</fullName>
    </recommendedName>
</protein>
<feature type="region of interest" description="Disordered" evidence="14">
    <location>
        <begin position="831"/>
        <end position="898"/>
    </location>
</feature>
<dbReference type="SMART" id="SM00079">
    <property type="entry name" value="PBPe"/>
    <property type="match status" value="1"/>
</dbReference>
<comment type="function">
    <text evidence="13">Glutamate-gated receptor that probably acts as non-selective cation channel.</text>
</comment>
<dbReference type="CDD" id="cd19990">
    <property type="entry name" value="PBP1_GABAb_receptor_plant"/>
    <property type="match status" value="1"/>
</dbReference>
<dbReference type="Proteomes" id="UP000594638">
    <property type="component" value="Unassembled WGS sequence"/>
</dbReference>
<feature type="transmembrane region" description="Helical" evidence="15">
    <location>
        <begin position="600"/>
        <end position="619"/>
    </location>
</feature>
<dbReference type="Pfam" id="PF00060">
    <property type="entry name" value="Lig_chan"/>
    <property type="match status" value="1"/>
</dbReference>
<organism evidence="17 18">
    <name type="scientific">Olea europaea subsp. europaea</name>
    <dbReference type="NCBI Taxonomy" id="158383"/>
    <lineage>
        <taxon>Eukaryota</taxon>
        <taxon>Viridiplantae</taxon>
        <taxon>Streptophyta</taxon>
        <taxon>Embryophyta</taxon>
        <taxon>Tracheophyta</taxon>
        <taxon>Spermatophyta</taxon>
        <taxon>Magnoliopsida</taxon>
        <taxon>eudicotyledons</taxon>
        <taxon>Gunneridae</taxon>
        <taxon>Pentapetalae</taxon>
        <taxon>asterids</taxon>
        <taxon>lamiids</taxon>
        <taxon>Lamiales</taxon>
        <taxon>Oleaceae</taxon>
        <taxon>Oleeae</taxon>
        <taxon>Olea</taxon>
    </lineage>
</organism>
<reference evidence="17 18" key="1">
    <citation type="submission" date="2019-12" db="EMBL/GenBank/DDBJ databases">
        <authorList>
            <person name="Alioto T."/>
            <person name="Alioto T."/>
            <person name="Gomez Garrido J."/>
        </authorList>
    </citation>
    <scope>NUCLEOTIDE SEQUENCE [LARGE SCALE GENOMIC DNA]</scope>
</reference>
<dbReference type="PIRSF" id="PIRSF037090">
    <property type="entry name" value="Iontro_Glu-like_rcpt_pln"/>
    <property type="match status" value="1"/>
</dbReference>
<gene>
    <name evidence="17" type="ORF">OLEA9_A102040</name>
</gene>
<accession>A0A8S0SEF3</accession>
<feature type="domain" description="Ionotropic glutamate receptor C-terminal" evidence="16">
    <location>
        <begin position="413"/>
        <end position="757"/>
    </location>
</feature>
<evidence type="ECO:0000256" key="8">
    <source>
        <dbReference type="ARBA" id="ARBA00023136"/>
    </source>
</evidence>
<proteinExistence type="inferred from homology"/>
<evidence type="ECO:0000256" key="15">
    <source>
        <dbReference type="SAM" id="Phobius"/>
    </source>
</evidence>
<dbReference type="GO" id="GO:0015276">
    <property type="term" value="F:ligand-gated monoatomic ion channel activity"/>
    <property type="evidence" value="ECO:0007669"/>
    <property type="project" value="InterPro"/>
</dbReference>
<evidence type="ECO:0000313" key="18">
    <source>
        <dbReference type="Proteomes" id="UP000594638"/>
    </source>
</evidence>
<dbReference type="SUPFAM" id="SSF53850">
    <property type="entry name" value="Periplasmic binding protein-like II"/>
    <property type="match status" value="1"/>
</dbReference>
<sequence length="898" mass="100981">MGSMVDLCINMALSDFYSEHTNYQTRLQLHTKDAKSLLEANFAVLDLLKNEEVHGILGLQTATEDKFLAELGGKVHVPVISFTARSSTLPYSQNRYFIRTIPDDVYQAQALAAICQEFNWSEAVILYEDTESGIQFLSHLNKAFQESDIEIAYMSAITVSSEDNRILKELKKLMAKQPRVFLVHTNPSLGHRLFFLAKKAGMMSEGYAWIITYYLSNFLSSMDFIARDSMEGVLGIRPYVSWSKKLDSFQERWKRNMVLKNWTGSVRDLSIHGLWLYDTIHFLATAAEKIGLVNSSLLYGNTSKIGTDTTNLKISAFGPRLLKKLSRTKFKGLSGEFQLINGQLTPSALEIFNIIGNGERTVGFWTLDKGITRELNSTGEPTHTTPTKNLKNVMWPGDSVTRPNSGALPATVKLRVGVPVKHGFTEFVNVKIDAATNRTLATGFSIDIFLAALQLLPFPTKYVFCRYNDSKNSNWSYDDMLHEIPDQVFDIVVGDTTIWAPRADYVDFSLPYSEPGVVLVVKNKKPLDMWIFVKPLRWDLWLTIIIACILMGIVLRILEHRVPNTNEESVRPRRERLQLTYWSPITALAFPERNMVANTWSVIVLVFWLFMASILMQSYTANLSAILTVDQLNFAFSEDYYVGYQEGSFMRSFLKEQLHINESRLKKYSSVEEYHEGMSRGSQRGGIDAIFDEIPYMKIFLKKYDSQYRIVGPTYPTDGFGFAFPIGSNLTAQFSKAILAVTQGRNMTSIERNNFGPGYSSQEPLSSTISQQTSSLTLYDFGGLFIIVASVTLFALFCSETSVGRKFISLTAQYGQKSFCFLSSKFHSTRNDDEEIHASVPDTGATSGEGGDAIVFGGNPSGNEEENYDPGQNNEGASAEDREVKTDSTEERNSMAHS</sequence>
<dbReference type="PANTHER" id="PTHR34836">
    <property type="entry name" value="OS06G0188250 PROTEIN"/>
    <property type="match status" value="1"/>
</dbReference>
<evidence type="ECO:0000256" key="5">
    <source>
        <dbReference type="ARBA" id="ARBA00022729"/>
    </source>
</evidence>
<dbReference type="InterPro" id="IPR019594">
    <property type="entry name" value="Glu/Gly-bd"/>
</dbReference>
<comment type="similarity">
    <text evidence="2 13">Belongs to the glutamate-gated ion channel (TC 1.A.10.1) family.</text>
</comment>
<evidence type="ECO:0000313" key="17">
    <source>
        <dbReference type="EMBL" id="CAA2991283.1"/>
    </source>
</evidence>
<keyword evidence="8 13" id="KW-0472">Membrane</keyword>
<dbReference type="Pfam" id="PF10613">
    <property type="entry name" value="Lig_chan-Glu_bd"/>
    <property type="match status" value="1"/>
</dbReference>
<dbReference type="FunFam" id="3.40.50.2300:FF:000081">
    <property type="entry name" value="Glutamate receptor"/>
    <property type="match status" value="1"/>
</dbReference>
<evidence type="ECO:0000256" key="12">
    <source>
        <dbReference type="ARBA" id="ARBA00023303"/>
    </source>
</evidence>
<keyword evidence="10" id="KW-0325">Glycoprotein</keyword>